<dbReference type="InterPro" id="IPR017441">
    <property type="entry name" value="Protein_kinase_ATP_BS"/>
</dbReference>
<dbReference type="CDD" id="cd14014">
    <property type="entry name" value="STKc_PknB_like"/>
    <property type="match status" value="1"/>
</dbReference>
<dbReference type="SUPFAM" id="SSF56112">
    <property type="entry name" value="Protein kinase-like (PK-like)"/>
    <property type="match status" value="1"/>
</dbReference>
<accession>A0A518DCA0</accession>
<keyword evidence="8" id="KW-0472">Membrane</keyword>
<keyword evidence="11" id="KW-1185">Reference proteome</keyword>
<evidence type="ECO:0000256" key="3">
    <source>
        <dbReference type="ARBA" id="ARBA00022679"/>
    </source>
</evidence>
<dbReference type="PANTHER" id="PTHR43289">
    <property type="entry name" value="MITOGEN-ACTIVATED PROTEIN KINASE KINASE KINASE 20-RELATED"/>
    <property type="match status" value="1"/>
</dbReference>
<keyword evidence="3 10" id="KW-0808">Transferase</keyword>
<dbReference type="EMBL" id="CP036291">
    <property type="protein sequence ID" value="QDU89107.1"/>
    <property type="molecule type" value="Genomic_DNA"/>
</dbReference>
<feature type="binding site" evidence="7">
    <location>
        <position position="133"/>
    </location>
    <ligand>
        <name>ATP</name>
        <dbReference type="ChEBI" id="CHEBI:30616"/>
    </ligand>
</feature>
<reference evidence="10 11" key="1">
    <citation type="submission" date="2019-02" db="EMBL/GenBank/DDBJ databases">
        <title>Deep-cultivation of Planctomycetes and their phenomic and genomic characterization uncovers novel biology.</title>
        <authorList>
            <person name="Wiegand S."/>
            <person name="Jogler M."/>
            <person name="Boedeker C."/>
            <person name="Pinto D."/>
            <person name="Vollmers J."/>
            <person name="Rivas-Marin E."/>
            <person name="Kohn T."/>
            <person name="Peeters S.H."/>
            <person name="Heuer A."/>
            <person name="Rast P."/>
            <person name="Oberbeckmann S."/>
            <person name="Bunk B."/>
            <person name="Jeske O."/>
            <person name="Meyerdierks A."/>
            <person name="Storesund J.E."/>
            <person name="Kallscheuer N."/>
            <person name="Luecker S."/>
            <person name="Lage O.M."/>
            <person name="Pohl T."/>
            <person name="Merkel B.J."/>
            <person name="Hornburger P."/>
            <person name="Mueller R.-W."/>
            <person name="Bruemmer F."/>
            <person name="Labrenz M."/>
            <person name="Spormann A.M."/>
            <person name="Op den Camp H."/>
            <person name="Overmann J."/>
            <person name="Amann R."/>
            <person name="Jetten M.S.M."/>
            <person name="Mascher T."/>
            <person name="Medema M.H."/>
            <person name="Devos D.P."/>
            <person name="Kaster A.-K."/>
            <person name="Ovreas L."/>
            <person name="Rohde M."/>
            <person name="Galperin M.Y."/>
            <person name="Jogler C."/>
        </authorList>
    </citation>
    <scope>NUCLEOTIDE SEQUENCE [LARGE SCALE GENOMIC DNA]</scope>
    <source>
        <strain evidence="10 11">Pla175</strain>
    </source>
</reference>
<dbReference type="AlphaFoldDB" id="A0A518DCA0"/>
<keyword evidence="5 10" id="KW-0418">Kinase</keyword>
<feature type="transmembrane region" description="Helical" evidence="8">
    <location>
        <begin position="391"/>
        <end position="411"/>
    </location>
</feature>
<dbReference type="Pfam" id="PF00069">
    <property type="entry name" value="Pkinase"/>
    <property type="match status" value="1"/>
</dbReference>
<evidence type="ECO:0000256" key="2">
    <source>
        <dbReference type="ARBA" id="ARBA00022527"/>
    </source>
</evidence>
<dbReference type="PROSITE" id="PS00108">
    <property type="entry name" value="PROTEIN_KINASE_ST"/>
    <property type="match status" value="1"/>
</dbReference>
<feature type="transmembrane region" description="Helical" evidence="8">
    <location>
        <begin position="520"/>
        <end position="541"/>
    </location>
</feature>
<gene>
    <name evidence="10" type="primary">pknB_11</name>
    <name evidence="10" type="ORF">Pla175_24930</name>
</gene>
<name>A0A518DCA0_9BACT</name>
<evidence type="ECO:0000256" key="6">
    <source>
        <dbReference type="ARBA" id="ARBA00022840"/>
    </source>
</evidence>
<feature type="transmembrane region" description="Helical" evidence="8">
    <location>
        <begin position="417"/>
        <end position="436"/>
    </location>
</feature>
<evidence type="ECO:0000313" key="10">
    <source>
        <dbReference type="EMBL" id="QDU89107.1"/>
    </source>
</evidence>
<dbReference type="InterPro" id="IPR008271">
    <property type="entry name" value="Ser/Thr_kinase_AS"/>
</dbReference>
<keyword evidence="8" id="KW-0812">Transmembrane</keyword>
<evidence type="ECO:0000259" key="9">
    <source>
        <dbReference type="PROSITE" id="PS50011"/>
    </source>
</evidence>
<proteinExistence type="predicted"/>
<dbReference type="PANTHER" id="PTHR43289:SF6">
    <property type="entry name" value="SERINE_THREONINE-PROTEIN KINASE NEKL-3"/>
    <property type="match status" value="1"/>
</dbReference>
<feature type="transmembrane region" description="Helical" evidence="8">
    <location>
        <begin position="448"/>
        <end position="468"/>
    </location>
</feature>
<sequence>MPPSSSDGRDEQERSPQEQENFELLDRFQQAIDAGDEQACRRLLADHTHHNAALQCLLRLGRLERLSAPVLPDVDSPTRTYDTQTTLSPSALRLTDGPLPFGKYRLLEQVGRGGMGAVFRAEQPDLQREVAVKIILGGGMATEDQVRRFHQEAQAAACLRHPNVVAIHDVGFAAGMHYIAMEYMPGGSLAQRLKCDGRIREDAAQIALEVARAVDHLHQRGVIHRDLKPSNIMFDDADRPCLTDFGLAKLFEADSGCTRTGDVLGTASYMSPEQASGMIRVVSPLSDVYSVGAILYEMLVGRPPFVGENFVETILRVLEGEPVPPRRLRRDVDPELQQICMRCLEKRPEDRYASAAELAGDLERFVRGEPIETRMDGLSQSLRRNVRRRPALLAHGAILLAVALVVATRNLTGAGNTNFVVIEALLGVWFLIAFALQWAQQQEDRKNAALTAWVVLDALFITTLICLSEPPRETLLAAYPALIAASGLWVRERLVAAAACACLAGYAALLWLSPELAQPLHHAIIFAALLVVTALVVGFQVRRLRVLNQFL</sequence>
<dbReference type="RefSeq" id="WP_145284961.1">
    <property type="nucleotide sequence ID" value="NZ_CP036291.1"/>
</dbReference>
<dbReference type="KEGG" id="pnd:Pla175_24930"/>
<dbReference type="InterPro" id="IPR011009">
    <property type="entry name" value="Kinase-like_dom_sf"/>
</dbReference>
<dbReference type="GO" id="GO:0005524">
    <property type="term" value="F:ATP binding"/>
    <property type="evidence" value="ECO:0007669"/>
    <property type="project" value="UniProtKB-UniRule"/>
</dbReference>
<dbReference type="Gene3D" id="3.30.200.20">
    <property type="entry name" value="Phosphorylase Kinase, domain 1"/>
    <property type="match status" value="1"/>
</dbReference>
<evidence type="ECO:0000256" key="4">
    <source>
        <dbReference type="ARBA" id="ARBA00022741"/>
    </source>
</evidence>
<evidence type="ECO:0000256" key="8">
    <source>
        <dbReference type="SAM" id="Phobius"/>
    </source>
</evidence>
<organism evidence="10 11">
    <name type="scientific">Pirellulimonas nuda</name>
    <dbReference type="NCBI Taxonomy" id="2528009"/>
    <lineage>
        <taxon>Bacteria</taxon>
        <taxon>Pseudomonadati</taxon>
        <taxon>Planctomycetota</taxon>
        <taxon>Planctomycetia</taxon>
        <taxon>Pirellulales</taxon>
        <taxon>Lacipirellulaceae</taxon>
        <taxon>Pirellulimonas</taxon>
    </lineage>
</organism>
<dbReference type="PROSITE" id="PS50011">
    <property type="entry name" value="PROTEIN_KINASE_DOM"/>
    <property type="match status" value="1"/>
</dbReference>
<keyword evidence="4 7" id="KW-0547">Nucleotide-binding</keyword>
<evidence type="ECO:0000313" key="11">
    <source>
        <dbReference type="Proteomes" id="UP000317429"/>
    </source>
</evidence>
<dbReference type="OrthoDB" id="6111975at2"/>
<dbReference type="FunFam" id="1.10.510.10:FF:000021">
    <property type="entry name" value="Serine/threonine protein kinase"/>
    <property type="match status" value="1"/>
</dbReference>
<dbReference type="SMART" id="SM00220">
    <property type="entry name" value="S_TKc"/>
    <property type="match status" value="1"/>
</dbReference>
<dbReference type="PROSITE" id="PS00107">
    <property type="entry name" value="PROTEIN_KINASE_ATP"/>
    <property type="match status" value="1"/>
</dbReference>
<keyword evidence="2" id="KW-0723">Serine/threonine-protein kinase</keyword>
<feature type="domain" description="Protein kinase" evidence="9">
    <location>
        <begin position="104"/>
        <end position="366"/>
    </location>
</feature>
<evidence type="ECO:0000256" key="7">
    <source>
        <dbReference type="PROSITE-ProRule" id="PRU10141"/>
    </source>
</evidence>
<feature type="transmembrane region" description="Helical" evidence="8">
    <location>
        <begin position="495"/>
        <end position="514"/>
    </location>
</feature>
<dbReference type="InterPro" id="IPR000719">
    <property type="entry name" value="Prot_kinase_dom"/>
</dbReference>
<evidence type="ECO:0000256" key="1">
    <source>
        <dbReference type="ARBA" id="ARBA00012513"/>
    </source>
</evidence>
<dbReference type="Gene3D" id="1.10.510.10">
    <property type="entry name" value="Transferase(Phosphotransferase) domain 1"/>
    <property type="match status" value="1"/>
</dbReference>
<keyword evidence="8" id="KW-1133">Transmembrane helix</keyword>
<protein>
    <recommendedName>
        <fullName evidence="1">non-specific serine/threonine protein kinase</fullName>
        <ecNumber evidence="1">2.7.11.1</ecNumber>
    </recommendedName>
</protein>
<keyword evidence="6 7" id="KW-0067">ATP-binding</keyword>
<dbReference type="GO" id="GO:0004674">
    <property type="term" value="F:protein serine/threonine kinase activity"/>
    <property type="evidence" value="ECO:0007669"/>
    <property type="project" value="UniProtKB-KW"/>
</dbReference>
<evidence type="ECO:0000256" key="5">
    <source>
        <dbReference type="ARBA" id="ARBA00022777"/>
    </source>
</evidence>
<dbReference type="EC" id="2.7.11.1" evidence="1"/>
<dbReference type="Proteomes" id="UP000317429">
    <property type="component" value="Chromosome"/>
</dbReference>